<evidence type="ECO:0000313" key="2">
    <source>
        <dbReference type="Proteomes" id="UP000013167"/>
    </source>
</evidence>
<proteinExistence type="predicted"/>
<dbReference type="Proteomes" id="UP000013167">
    <property type="component" value="Unassembled WGS sequence"/>
</dbReference>
<dbReference type="EMBL" id="CAIZ01000085">
    <property type="protein sequence ID" value="CCH69532.1"/>
    <property type="molecule type" value="Genomic_DNA"/>
</dbReference>
<accession>N0DYM1</accession>
<evidence type="ECO:0000313" key="1">
    <source>
        <dbReference type="EMBL" id="CCH69532.1"/>
    </source>
</evidence>
<dbReference type="Gene3D" id="3.40.50.720">
    <property type="entry name" value="NAD(P)-binding Rossmann-like Domain"/>
    <property type="match status" value="1"/>
</dbReference>
<dbReference type="HOGENOM" id="CLU_1359846_0_0_11"/>
<dbReference type="eggNOG" id="ENOG5030IQ5">
    <property type="taxonomic scope" value="Bacteria"/>
</dbReference>
<dbReference type="STRING" id="1193181.BN10_190008"/>
<organism evidence="1 2">
    <name type="scientific">Phycicoccus elongatus Lp2</name>
    <dbReference type="NCBI Taxonomy" id="1193181"/>
    <lineage>
        <taxon>Bacteria</taxon>
        <taxon>Bacillati</taxon>
        <taxon>Actinomycetota</taxon>
        <taxon>Actinomycetes</taxon>
        <taxon>Micrococcales</taxon>
        <taxon>Intrasporangiaceae</taxon>
        <taxon>Phycicoccus</taxon>
    </lineage>
</organism>
<dbReference type="RefSeq" id="WP_010849459.1">
    <property type="nucleotide sequence ID" value="NZ_HF570956.1"/>
</dbReference>
<name>N0DYM1_9MICO</name>
<evidence type="ECO:0008006" key="3">
    <source>
        <dbReference type="Google" id="ProtNLM"/>
    </source>
</evidence>
<reference evidence="1 2" key="1">
    <citation type="journal article" date="2013" name="ISME J.">
        <title>A metabolic model for members of the genus Tetrasphaera involved in enhanced biological phosphorus removal.</title>
        <authorList>
            <person name="Kristiansen R."/>
            <person name="Nguyen H.T.T."/>
            <person name="Saunders A.M."/>
            <person name="Nielsen J.L."/>
            <person name="Wimmer R."/>
            <person name="Le V.Q."/>
            <person name="McIlroy S.J."/>
            <person name="Petrovski S."/>
            <person name="Seviour R.J."/>
            <person name="Calteau A."/>
            <person name="Nielsen K.L."/>
            <person name="Nielsen P.H."/>
        </authorList>
    </citation>
    <scope>NUCLEOTIDE SEQUENCE [LARGE SCALE GENOMIC DNA]</scope>
    <source>
        <strain evidence="1 2">Lp2</strain>
    </source>
</reference>
<dbReference type="AlphaFoldDB" id="N0DYM1"/>
<gene>
    <name evidence="1" type="ORF">BN10_190008</name>
</gene>
<protein>
    <recommendedName>
        <fullName evidence="3">Bacteriocin biosynthesis cyclodehydratase domain-containing protein</fullName>
    </recommendedName>
</protein>
<keyword evidence="2" id="KW-1185">Reference proteome</keyword>
<sequence length="201" mass="20857">MSMLLDHDATAARRLAHLTIIVDGAGPAVDAVDRAARGVGMTRLVSGAYAAEPAHWTGPPAPAAIVFVGQGPLQAAVAAPWWRAGVVHLPLRLDGASAEIGPLVVPGVSSCVGCHERLRARSGAREHPAPGTPDPPTVHLAAAVAALTLRRTLLGDHDLAGVSSEVVEGRPEVRHRHWPRHPECGCGTLAAHDLRDLVPAS</sequence>
<comment type="caution">
    <text evidence="1">The sequence shown here is derived from an EMBL/GenBank/DDBJ whole genome shotgun (WGS) entry which is preliminary data.</text>
</comment>
<dbReference type="OrthoDB" id="4426339at2"/>